<keyword evidence="1" id="KW-0732">Signal</keyword>
<feature type="chain" id="PRO_5020248584" evidence="1">
    <location>
        <begin position="21"/>
        <end position="156"/>
    </location>
</feature>
<organism evidence="2 3">
    <name type="scientific">Sediminibacterium goheungense</name>
    <dbReference type="NCBI Taxonomy" id="1086393"/>
    <lineage>
        <taxon>Bacteria</taxon>
        <taxon>Pseudomonadati</taxon>
        <taxon>Bacteroidota</taxon>
        <taxon>Chitinophagia</taxon>
        <taxon>Chitinophagales</taxon>
        <taxon>Chitinophagaceae</taxon>
        <taxon>Sediminibacterium</taxon>
    </lineage>
</organism>
<comment type="caution">
    <text evidence="2">The sequence shown here is derived from an EMBL/GenBank/DDBJ whole genome shotgun (WGS) entry which is preliminary data.</text>
</comment>
<evidence type="ECO:0000313" key="2">
    <source>
        <dbReference type="EMBL" id="TDO26295.1"/>
    </source>
</evidence>
<dbReference type="EMBL" id="SNWP01000011">
    <property type="protein sequence ID" value="TDO26295.1"/>
    <property type="molecule type" value="Genomic_DNA"/>
</dbReference>
<dbReference type="AlphaFoldDB" id="A0A4R6IWL3"/>
<sequence>MKRIVLYMLLMSCISTVAHAQGYIDQTKEKARKKLEKSRAHNAGVNILIEETDSTLSYLVRDKAVQNLDILLFFDNKNRCYKERKVLTCDSCYQKFLNNMLADKYYRWTKINDSTYYARFPYRIILDTRLAGEYTLELKRSDMPGNEYRKTVRQGL</sequence>
<dbReference type="RefSeq" id="WP_133474157.1">
    <property type="nucleotide sequence ID" value="NZ_SNWP01000011.1"/>
</dbReference>
<dbReference type="Proteomes" id="UP000295741">
    <property type="component" value="Unassembled WGS sequence"/>
</dbReference>
<dbReference type="OrthoDB" id="2111848at2"/>
<accession>A0A4R6IWL3</accession>
<evidence type="ECO:0000313" key="3">
    <source>
        <dbReference type="Proteomes" id="UP000295741"/>
    </source>
</evidence>
<reference evidence="2 3" key="1">
    <citation type="submission" date="2019-03" db="EMBL/GenBank/DDBJ databases">
        <title>Genomic Encyclopedia of Archaeal and Bacterial Type Strains, Phase II (KMG-II): from individual species to whole genera.</title>
        <authorList>
            <person name="Goeker M."/>
        </authorList>
    </citation>
    <scope>NUCLEOTIDE SEQUENCE [LARGE SCALE GENOMIC DNA]</scope>
    <source>
        <strain evidence="2 3">DSM 28323</strain>
    </source>
</reference>
<feature type="signal peptide" evidence="1">
    <location>
        <begin position="1"/>
        <end position="20"/>
    </location>
</feature>
<protein>
    <submittedName>
        <fullName evidence="2">Uncharacterized protein</fullName>
    </submittedName>
</protein>
<evidence type="ECO:0000256" key="1">
    <source>
        <dbReference type="SAM" id="SignalP"/>
    </source>
</evidence>
<keyword evidence="3" id="KW-1185">Reference proteome</keyword>
<proteinExistence type="predicted"/>
<name>A0A4R6IWL3_9BACT</name>
<gene>
    <name evidence="2" type="ORF">BC659_1601</name>
</gene>